<dbReference type="Proteomes" id="UP001152797">
    <property type="component" value="Unassembled WGS sequence"/>
</dbReference>
<evidence type="ECO:0000256" key="3">
    <source>
        <dbReference type="ARBA" id="ARBA00022801"/>
    </source>
</evidence>
<dbReference type="SUPFAM" id="SSF52047">
    <property type="entry name" value="RNI-like"/>
    <property type="match status" value="1"/>
</dbReference>
<dbReference type="InterPro" id="IPR000387">
    <property type="entry name" value="Tyr_Pase_dom"/>
</dbReference>
<dbReference type="SUPFAM" id="SSF52799">
    <property type="entry name" value="(Phosphotyrosine protein) phosphatases II"/>
    <property type="match status" value="2"/>
</dbReference>
<keyword evidence="3" id="KW-0378">Hydrolase</keyword>
<dbReference type="PROSITE" id="PS00383">
    <property type="entry name" value="TYR_PHOSPHATASE_1"/>
    <property type="match status" value="1"/>
</dbReference>
<keyword evidence="4" id="KW-0904">Protein phosphatase</keyword>
<dbReference type="InterPro" id="IPR016130">
    <property type="entry name" value="Tyr_Pase_AS"/>
</dbReference>
<dbReference type="PROSITE" id="PS50056">
    <property type="entry name" value="TYR_PHOSPHATASE_2"/>
    <property type="match status" value="1"/>
</dbReference>
<feature type="region of interest" description="Disordered" evidence="5">
    <location>
        <begin position="783"/>
        <end position="803"/>
    </location>
</feature>
<evidence type="ECO:0000259" key="6">
    <source>
        <dbReference type="PROSITE" id="PS50056"/>
    </source>
</evidence>
<dbReference type="Gene3D" id="3.90.190.10">
    <property type="entry name" value="Protein tyrosine phosphatase superfamily"/>
    <property type="match status" value="2"/>
</dbReference>
<keyword evidence="8" id="KW-0132">Cell division</keyword>
<dbReference type="GO" id="GO:0004725">
    <property type="term" value="F:protein tyrosine phosphatase activity"/>
    <property type="evidence" value="ECO:0007669"/>
    <property type="project" value="UniProtKB-EC"/>
</dbReference>
<name>A0A9P1BUX6_9DINO</name>
<protein>
    <recommendedName>
        <fullName evidence="2">protein-tyrosine-phosphatase</fullName>
        <ecNumber evidence="2">3.1.3.48</ecNumber>
    </recommendedName>
</protein>
<dbReference type="Pfam" id="PF22785">
    <property type="entry name" value="Tc-R-P"/>
    <property type="match status" value="1"/>
</dbReference>
<dbReference type="InterPro" id="IPR050561">
    <property type="entry name" value="PTP"/>
</dbReference>
<dbReference type="EMBL" id="CAMXCT030000524">
    <property type="protein sequence ID" value="CAL4767261.1"/>
    <property type="molecule type" value="Genomic_DNA"/>
</dbReference>
<reference evidence="8 9" key="2">
    <citation type="submission" date="2024-05" db="EMBL/GenBank/DDBJ databases">
        <authorList>
            <person name="Chen Y."/>
            <person name="Shah S."/>
            <person name="Dougan E. K."/>
            <person name="Thang M."/>
            <person name="Chan C."/>
        </authorList>
    </citation>
    <scope>NUCLEOTIDE SEQUENCE [LARGE SCALE GENOMIC DNA]</scope>
</reference>
<proteinExistence type="inferred from homology"/>
<evidence type="ECO:0000256" key="5">
    <source>
        <dbReference type="SAM" id="MobiDB-lite"/>
    </source>
</evidence>
<dbReference type="InterPro" id="IPR029260">
    <property type="entry name" value="DSPn"/>
</dbReference>
<dbReference type="AlphaFoldDB" id="A0A9P1BUX6"/>
<keyword evidence="8" id="KW-0131">Cell cycle</keyword>
<dbReference type="Pfam" id="PF14671">
    <property type="entry name" value="DSPn"/>
    <property type="match status" value="1"/>
</dbReference>
<sequence length="918" mass="103565">MRLRLPCSEALPRGQSFLQSLLDLDCSHCHALDPALLRHVLRSAPKLQTLDISECLALNDSAIPPGGSLRRLRCRGVPSAMAPSLRRLAAATVLEELDTELEWWPQVSWWPPELFQLAFWLCRSSLRRTWQRLCPNAYHHALRRLRLPLALGLVGLLRLTWALYRFIRWSKMAADGATFWAFWIYGTGKIDGQAWLVPVCTAPAMWRRRFLAAARGPVYERSGCCTEGSEVYSFGMVMLEVLTGLAPSATDQTVPGGISFPIAEKVAPQQPGALERMRGRDSTAEWPPALFKELATSGELSIPGEVQVLWTTQSACPPGVTWQRGQPLQDKAEFAYEAFNRGRDFGPLDLAATVRYCQWMDHLVRVHQQGQHKVLAHMTLDQPLECWSNTVTLCCAYLVLGKGLSAAAAISPFAELPLPHFLDCRGDAVGIFEDTKEPDFRLRVIDVLTGLQHARDLGWLDYRTFNPQEYAALLRPERGDMTWLLKGKAVAMASPWGRPYDTDNLRVLTPEDLVPYFQQNKVGIIIQCNNPEAEEQNQRRELLCYDPNRFQRLGIRHVWLPFEDGGCPTVDILQRFLSTCESLTSPSTAFAVHCRSGLGRTATLIGAYAIRHCGFTARSFIGWSRVCRPGTVHGNQQQYLVNLEPYLRMGAPKALSSLNCAEQLRLLPKRELRFFALDRGISSERTAQKSDEEVIEMILQARQGAVPVEHLRPPDPALAHRAALSAGNRTPTPVVTPKSAGPDATSELWEEVLRYLRLLSSAPCWQPIVQLVEQLRRAQRTAEKSGALRFQSRSSQDPAEADRLQRQQQVALQTSKEKEEELQRLLQQLHAVQRDCSQLRLNIAKGQGEVELEAATTVAHREAEEKLRQLKLRRGQLQEERSQQQQNLQAARHQLNQPWESAKYSLDRLRSRLQVSEL</sequence>
<feature type="domain" description="Tyrosine specific protein phosphatases" evidence="6">
    <location>
        <begin position="574"/>
        <end position="639"/>
    </location>
</feature>
<dbReference type="InterPro" id="IPR029021">
    <property type="entry name" value="Prot-tyrosine_phosphatase-like"/>
</dbReference>
<dbReference type="GO" id="GO:0051301">
    <property type="term" value="P:cell division"/>
    <property type="evidence" value="ECO:0007669"/>
    <property type="project" value="UniProtKB-KW"/>
</dbReference>
<dbReference type="EC" id="3.1.3.48" evidence="2"/>
<dbReference type="Gene3D" id="3.80.10.10">
    <property type="entry name" value="Ribonuclease Inhibitor"/>
    <property type="match status" value="1"/>
</dbReference>
<dbReference type="EMBL" id="CAMXCT020000524">
    <property type="protein sequence ID" value="CAL1133324.1"/>
    <property type="molecule type" value="Genomic_DNA"/>
</dbReference>
<comment type="similarity">
    <text evidence="1">Belongs to the protein-tyrosine phosphatase family. Non-receptor class CDC14 subfamily.</text>
</comment>
<evidence type="ECO:0000313" key="8">
    <source>
        <dbReference type="EMBL" id="CAL4767261.1"/>
    </source>
</evidence>
<evidence type="ECO:0000256" key="4">
    <source>
        <dbReference type="ARBA" id="ARBA00022912"/>
    </source>
</evidence>
<evidence type="ECO:0000256" key="1">
    <source>
        <dbReference type="ARBA" id="ARBA00007315"/>
    </source>
</evidence>
<keyword evidence="9" id="KW-1185">Reference proteome</keyword>
<dbReference type="EMBL" id="CAMXCT010000524">
    <property type="protein sequence ID" value="CAI3979949.1"/>
    <property type="molecule type" value="Genomic_DNA"/>
</dbReference>
<dbReference type="FunFam" id="3.90.190.10:FF:000006">
    <property type="entry name" value="Dual specificity protein phosphatase CDC14B"/>
    <property type="match status" value="1"/>
</dbReference>
<dbReference type="PANTHER" id="PTHR23339">
    <property type="entry name" value="TYROSINE SPECIFIC PROTEIN PHOSPHATASE AND DUAL SPECIFICITY PROTEIN PHOSPHATASE"/>
    <property type="match status" value="1"/>
</dbReference>
<evidence type="ECO:0000313" key="7">
    <source>
        <dbReference type="EMBL" id="CAI3979949.1"/>
    </source>
</evidence>
<accession>A0A9P1BUX6</accession>
<evidence type="ECO:0000256" key="2">
    <source>
        <dbReference type="ARBA" id="ARBA00013064"/>
    </source>
</evidence>
<comment type="caution">
    <text evidence="7">The sequence shown here is derived from an EMBL/GenBank/DDBJ whole genome shotgun (WGS) entry which is preliminary data.</text>
</comment>
<reference evidence="7" key="1">
    <citation type="submission" date="2022-10" db="EMBL/GenBank/DDBJ databases">
        <authorList>
            <person name="Chen Y."/>
            <person name="Dougan E. K."/>
            <person name="Chan C."/>
            <person name="Rhodes N."/>
            <person name="Thang M."/>
        </authorList>
    </citation>
    <scope>NUCLEOTIDE SEQUENCE</scope>
</reference>
<organism evidence="7">
    <name type="scientific">Cladocopium goreaui</name>
    <dbReference type="NCBI Taxonomy" id="2562237"/>
    <lineage>
        <taxon>Eukaryota</taxon>
        <taxon>Sar</taxon>
        <taxon>Alveolata</taxon>
        <taxon>Dinophyceae</taxon>
        <taxon>Suessiales</taxon>
        <taxon>Symbiodiniaceae</taxon>
        <taxon>Cladocopium</taxon>
    </lineage>
</organism>
<dbReference type="InterPro" id="IPR032675">
    <property type="entry name" value="LRR_dom_sf"/>
</dbReference>
<evidence type="ECO:0000313" key="9">
    <source>
        <dbReference type="Proteomes" id="UP001152797"/>
    </source>
</evidence>
<gene>
    <name evidence="7" type="ORF">C1SCF055_LOCUS7866</name>
</gene>
<dbReference type="OrthoDB" id="447424at2759"/>